<evidence type="ECO:0000256" key="1">
    <source>
        <dbReference type="SAM" id="MobiDB-lite"/>
    </source>
</evidence>
<gene>
    <name evidence="2" type="ORF">CAC42_5326</name>
</gene>
<dbReference type="GO" id="GO:0005666">
    <property type="term" value="C:RNA polymerase III complex"/>
    <property type="evidence" value="ECO:0007669"/>
    <property type="project" value="TreeGrafter"/>
</dbReference>
<dbReference type="Proteomes" id="UP000243797">
    <property type="component" value="Unassembled WGS sequence"/>
</dbReference>
<comment type="caution">
    <text evidence="2">The sequence shown here is derived from an EMBL/GenBank/DDBJ whole genome shotgun (WGS) entry which is preliminary data.</text>
</comment>
<evidence type="ECO:0000313" key="3">
    <source>
        <dbReference type="Proteomes" id="UP000243797"/>
    </source>
</evidence>
<dbReference type="Pfam" id="PF04801">
    <property type="entry name" value="RPC5"/>
    <property type="match status" value="2"/>
</dbReference>
<feature type="region of interest" description="Disordered" evidence="1">
    <location>
        <begin position="274"/>
        <end position="320"/>
    </location>
</feature>
<dbReference type="PANTHER" id="PTHR12069:SF0">
    <property type="entry name" value="DNA-DIRECTED RNA POLYMERASE III SUBUNIT RPC5"/>
    <property type="match status" value="1"/>
</dbReference>
<dbReference type="EMBL" id="NKHZ01000039">
    <property type="protein sequence ID" value="PNS18787.1"/>
    <property type="molecule type" value="Genomic_DNA"/>
</dbReference>
<proteinExistence type="predicted"/>
<accession>A0A2K1QUP8</accession>
<protein>
    <recommendedName>
        <fullName evidence="4">DNA-directed RNA polymerase III subunit rpc5</fullName>
    </recommendedName>
</protein>
<evidence type="ECO:0008006" key="4">
    <source>
        <dbReference type="Google" id="ProtNLM"/>
    </source>
</evidence>
<dbReference type="PANTHER" id="PTHR12069">
    <property type="entry name" value="DNA-DIRECTED RNA POLYMERASES III 80 KDA POLYPEPTIDE RNA POLYMERASE III SUBUNIT 5"/>
    <property type="match status" value="1"/>
</dbReference>
<organism evidence="2 3">
    <name type="scientific">Sphaceloma murrayae</name>
    <dbReference type="NCBI Taxonomy" id="2082308"/>
    <lineage>
        <taxon>Eukaryota</taxon>
        <taxon>Fungi</taxon>
        <taxon>Dikarya</taxon>
        <taxon>Ascomycota</taxon>
        <taxon>Pezizomycotina</taxon>
        <taxon>Dothideomycetes</taxon>
        <taxon>Dothideomycetidae</taxon>
        <taxon>Myriangiales</taxon>
        <taxon>Elsinoaceae</taxon>
        <taxon>Sphaceloma</taxon>
    </lineage>
</organism>
<dbReference type="InParanoid" id="A0A2K1QUP8"/>
<dbReference type="InterPro" id="IPR006886">
    <property type="entry name" value="RNA_pol_III_Rpc5"/>
</dbReference>
<dbReference type="AlphaFoldDB" id="A0A2K1QUP8"/>
<keyword evidence="3" id="KW-1185">Reference proteome</keyword>
<dbReference type="STRING" id="2082308.A0A2K1QUP8"/>
<evidence type="ECO:0000313" key="2">
    <source>
        <dbReference type="EMBL" id="PNS18787.1"/>
    </source>
</evidence>
<dbReference type="GO" id="GO:0042797">
    <property type="term" value="P:tRNA transcription by RNA polymerase III"/>
    <property type="evidence" value="ECO:0007669"/>
    <property type="project" value="TreeGrafter"/>
</dbReference>
<dbReference type="OrthoDB" id="340681at2759"/>
<reference evidence="2 3" key="1">
    <citation type="submission" date="2017-06" db="EMBL/GenBank/DDBJ databases">
        <title>Draft genome sequence of a variant of Elsinoe murrayae.</title>
        <authorList>
            <person name="Cheng Q."/>
        </authorList>
    </citation>
    <scope>NUCLEOTIDE SEQUENCE [LARGE SCALE GENOMIC DNA]</scope>
    <source>
        <strain evidence="2 3">CQ-2017a</strain>
    </source>
</reference>
<sequence length="320" mass="35588">MLAIARKDEGEDPVVSEYDIFITPAVTERVYVLQYPLRNIKKPYNSRNGATPLEMRIKPDAGFVEVDVAMDPAVNFDKAKGVEWSQAMLKAKGSGLTTFGASAGFGPGNIKADGRRARGEDLNMDIDHYGGDRAFHRQTLGGQILSPEEGEPQYMLGTFRGKELHLTKVDGIAQVRPQFHHMDAQVHVEKAGSQREPDDSRPAQARGFTQTYKQAREDTASTAKSMMQIAQEEKWTRLNFFDEDDPESYAAYGAKMFNPNVDEAEQLFSSMSNEDYLNAVGAPRHDPSSRRKKKQPLTKKERETTEVVDGATAPAIKTPS</sequence>
<name>A0A2K1QUP8_9PEZI</name>